<keyword evidence="5" id="KW-0732">Signal</keyword>
<dbReference type="GO" id="GO:0020037">
    <property type="term" value="F:heme binding"/>
    <property type="evidence" value="ECO:0007669"/>
    <property type="project" value="InterPro"/>
</dbReference>
<dbReference type="AlphaFoldDB" id="A0A931NFM1"/>
<evidence type="ECO:0000313" key="8">
    <source>
        <dbReference type="Proteomes" id="UP000613266"/>
    </source>
</evidence>
<evidence type="ECO:0000256" key="4">
    <source>
        <dbReference type="PROSITE-ProRule" id="PRU00433"/>
    </source>
</evidence>
<dbReference type="Gene3D" id="1.10.760.10">
    <property type="entry name" value="Cytochrome c-like domain"/>
    <property type="match status" value="1"/>
</dbReference>
<dbReference type="RefSeq" id="WP_198109842.1">
    <property type="nucleotide sequence ID" value="NZ_JAEDAK010000002.1"/>
</dbReference>
<keyword evidence="1 4" id="KW-0349">Heme</keyword>
<organism evidence="7 8">
    <name type="scientific">Inhella proteolytica</name>
    <dbReference type="NCBI Taxonomy" id="2795029"/>
    <lineage>
        <taxon>Bacteria</taxon>
        <taxon>Pseudomonadati</taxon>
        <taxon>Pseudomonadota</taxon>
        <taxon>Betaproteobacteria</taxon>
        <taxon>Burkholderiales</taxon>
        <taxon>Sphaerotilaceae</taxon>
        <taxon>Inhella</taxon>
    </lineage>
</organism>
<feature type="chain" id="PRO_5038080319" evidence="5">
    <location>
        <begin position="29"/>
        <end position="167"/>
    </location>
</feature>
<dbReference type="Pfam" id="PF13442">
    <property type="entry name" value="Cytochrome_CBB3"/>
    <property type="match status" value="1"/>
</dbReference>
<evidence type="ECO:0000256" key="2">
    <source>
        <dbReference type="ARBA" id="ARBA00022723"/>
    </source>
</evidence>
<gene>
    <name evidence="7" type="ORF">I7X39_04895</name>
</gene>
<accession>A0A931NFM1</accession>
<keyword evidence="2 4" id="KW-0479">Metal-binding</keyword>
<dbReference type="PROSITE" id="PS51257">
    <property type="entry name" value="PROKAR_LIPOPROTEIN"/>
    <property type="match status" value="1"/>
</dbReference>
<comment type="caution">
    <text evidence="7">The sequence shown here is derived from an EMBL/GenBank/DDBJ whole genome shotgun (WGS) entry which is preliminary data.</text>
</comment>
<evidence type="ECO:0000313" key="7">
    <source>
        <dbReference type="EMBL" id="MBH9576241.1"/>
    </source>
</evidence>
<dbReference type="GO" id="GO:0009055">
    <property type="term" value="F:electron transfer activity"/>
    <property type="evidence" value="ECO:0007669"/>
    <property type="project" value="InterPro"/>
</dbReference>
<keyword evidence="3 4" id="KW-0408">Iron</keyword>
<feature type="signal peptide" evidence="5">
    <location>
        <begin position="1"/>
        <end position="28"/>
    </location>
</feature>
<evidence type="ECO:0000256" key="1">
    <source>
        <dbReference type="ARBA" id="ARBA00022617"/>
    </source>
</evidence>
<dbReference type="EMBL" id="JAEDAK010000002">
    <property type="protein sequence ID" value="MBH9576241.1"/>
    <property type="molecule type" value="Genomic_DNA"/>
</dbReference>
<dbReference type="InterPro" id="IPR009056">
    <property type="entry name" value="Cyt_c-like_dom"/>
</dbReference>
<evidence type="ECO:0000259" key="6">
    <source>
        <dbReference type="PROSITE" id="PS51007"/>
    </source>
</evidence>
<dbReference type="PROSITE" id="PS51007">
    <property type="entry name" value="CYTC"/>
    <property type="match status" value="1"/>
</dbReference>
<feature type="domain" description="Cytochrome c" evidence="6">
    <location>
        <begin position="52"/>
        <end position="156"/>
    </location>
</feature>
<dbReference type="InterPro" id="IPR036909">
    <property type="entry name" value="Cyt_c-like_dom_sf"/>
</dbReference>
<keyword evidence="8" id="KW-1185">Reference proteome</keyword>
<name>A0A931NFM1_9BURK</name>
<dbReference type="Proteomes" id="UP000613266">
    <property type="component" value="Unassembled WGS sequence"/>
</dbReference>
<evidence type="ECO:0000256" key="3">
    <source>
        <dbReference type="ARBA" id="ARBA00023004"/>
    </source>
</evidence>
<sequence>MPFRLTPRPTVRSLAVWMAAGLGLLACSAPRVEFENTQPAKEQARQQAQAAGSLYGGWRVYQQRCASCHGEWADGAGGAPNLLLRVRDLGPQRFVDLVLRRYSKDLLPEGGGTPRETLVDEVLERRSGALSMPAWQGDPVVQAHVMDLYAYLNARAEGRQGTERPAR</sequence>
<reference evidence="7" key="1">
    <citation type="submission" date="2020-12" db="EMBL/GenBank/DDBJ databases">
        <title>The genome sequence of Inhella sp. 1Y17.</title>
        <authorList>
            <person name="Liu Y."/>
        </authorList>
    </citation>
    <scope>NUCLEOTIDE SEQUENCE</scope>
    <source>
        <strain evidence="7">1Y17</strain>
    </source>
</reference>
<dbReference type="SUPFAM" id="SSF46626">
    <property type="entry name" value="Cytochrome c"/>
    <property type="match status" value="1"/>
</dbReference>
<dbReference type="GO" id="GO:0046872">
    <property type="term" value="F:metal ion binding"/>
    <property type="evidence" value="ECO:0007669"/>
    <property type="project" value="UniProtKB-KW"/>
</dbReference>
<evidence type="ECO:0000256" key="5">
    <source>
        <dbReference type="SAM" id="SignalP"/>
    </source>
</evidence>
<proteinExistence type="predicted"/>
<protein>
    <submittedName>
        <fullName evidence="7">C-type cytochrome</fullName>
    </submittedName>
</protein>